<proteinExistence type="inferred from homology"/>
<dbReference type="EC" id="3.6.1.41" evidence="3"/>
<dbReference type="SUPFAM" id="SSF56300">
    <property type="entry name" value="Metallo-dependent phosphatases"/>
    <property type="match status" value="1"/>
</dbReference>
<feature type="domain" description="Calcineurin-like phosphoesterase" evidence="9">
    <location>
        <begin position="3"/>
        <end position="151"/>
    </location>
</feature>
<evidence type="ECO:0000256" key="5">
    <source>
        <dbReference type="ARBA" id="ARBA00031248"/>
    </source>
</evidence>
<evidence type="ECO:0000256" key="6">
    <source>
        <dbReference type="ARBA" id="ARBA00032248"/>
    </source>
</evidence>
<dbReference type="Proteomes" id="UP000646911">
    <property type="component" value="Unassembled WGS sequence"/>
</dbReference>
<comment type="similarity">
    <text evidence="2">Belongs to the Ap4A hydrolase family.</text>
</comment>
<evidence type="ECO:0000256" key="4">
    <source>
        <dbReference type="ARBA" id="ARBA00022801"/>
    </source>
</evidence>
<dbReference type="InterPro" id="IPR029052">
    <property type="entry name" value="Metallo-depent_PP-like"/>
</dbReference>
<evidence type="ECO:0000256" key="1">
    <source>
        <dbReference type="ARBA" id="ARBA00003413"/>
    </source>
</evidence>
<name>A0ABR6Z5R4_9BURK</name>
<dbReference type="NCBIfam" id="TIGR00668">
    <property type="entry name" value="apaH"/>
    <property type="match status" value="1"/>
</dbReference>
<gene>
    <name evidence="10" type="ORF">H8L47_04985</name>
</gene>
<protein>
    <recommendedName>
        <fullName evidence="3">bis(5'-nucleosyl)-tetraphosphatase (symmetrical)</fullName>
        <ecNumber evidence="3">3.6.1.41</ecNumber>
    </recommendedName>
    <alternativeName>
        <fullName evidence="6">Ap4A hydrolase</fullName>
    </alternativeName>
    <alternativeName>
        <fullName evidence="5">Diadenosine 5',5'''-P1,P4-tetraphosphate pyrophosphohydrolase</fullName>
    </alternativeName>
    <alternativeName>
        <fullName evidence="7">Diadenosine tetraphosphatase</fullName>
    </alternativeName>
</protein>
<dbReference type="PIRSF" id="PIRSF000903">
    <property type="entry name" value="B5n-ttraPtase_sm"/>
    <property type="match status" value="1"/>
</dbReference>
<evidence type="ECO:0000259" key="9">
    <source>
        <dbReference type="Pfam" id="PF00149"/>
    </source>
</evidence>
<dbReference type="Gene3D" id="3.60.21.10">
    <property type="match status" value="1"/>
</dbReference>
<comment type="caution">
    <text evidence="10">The sequence shown here is derived from an EMBL/GenBank/DDBJ whole genome shotgun (WGS) entry which is preliminary data.</text>
</comment>
<keyword evidence="11" id="KW-1185">Reference proteome</keyword>
<comment type="catalytic activity">
    <reaction evidence="8">
        <text>P(1),P(4)-bis(5'-adenosyl) tetraphosphate + H2O = 2 ADP + 2 H(+)</text>
        <dbReference type="Rhea" id="RHEA:24252"/>
        <dbReference type="ChEBI" id="CHEBI:15377"/>
        <dbReference type="ChEBI" id="CHEBI:15378"/>
        <dbReference type="ChEBI" id="CHEBI:58141"/>
        <dbReference type="ChEBI" id="CHEBI:456216"/>
        <dbReference type="EC" id="3.6.1.41"/>
    </reaction>
</comment>
<dbReference type="PANTHER" id="PTHR40942">
    <property type="match status" value="1"/>
</dbReference>
<dbReference type="GO" id="GO:0008803">
    <property type="term" value="F:bis(5'-nucleosyl)-tetraphosphatase (symmetrical) activity"/>
    <property type="evidence" value="ECO:0007669"/>
    <property type="project" value="UniProtKB-EC"/>
</dbReference>
<evidence type="ECO:0000313" key="10">
    <source>
        <dbReference type="EMBL" id="MBC3906909.1"/>
    </source>
</evidence>
<sequence length="274" mass="31001">MAKTYFIGDIQGCADQLQNLLSKIEQTEPHAQYLFAGDLVNRGPKSLASLRLIRDLQIAGRAESVLGNHDLHLLAVAHDIRKAHRSDTLDDILQAPDREELLDWLRHRPMAILQHQHLLVHAGIFPQWSAKQTMKLAHEVETQLRSEEWLDLLRNMYGNTPAQWHDDLQGYDRSRCIINALTRMRFCSADGVMDFDSKDGLDSAPKGFTPWFDLPRASEKTPVVFGHWSTLGLILRDNLISLDTGCVWGGKLTAVALEDRQVVQIDCPQQQKPG</sequence>
<comment type="function">
    <text evidence="1">Hydrolyzes diadenosine 5',5'''-P1,P4-tetraphosphate to yield ADP.</text>
</comment>
<organism evidence="10 11">
    <name type="scientific">Undibacterium umbellatum</name>
    <dbReference type="NCBI Taxonomy" id="2762300"/>
    <lineage>
        <taxon>Bacteria</taxon>
        <taxon>Pseudomonadati</taxon>
        <taxon>Pseudomonadota</taxon>
        <taxon>Betaproteobacteria</taxon>
        <taxon>Burkholderiales</taxon>
        <taxon>Oxalobacteraceae</taxon>
        <taxon>Undibacterium</taxon>
    </lineage>
</organism>
<evidence type="ECO:0000256" key="8">
    <source>
        <dbReference type="ARBA" id="ARBA00049417"/>
    </source>
</evidence>
<dbReference type="EMBL" id="JACOFX010000002">
    <property type="protein sequence ID" value="MBC3906909.1"/>
    <property type="molecule type" value="Genomic_DNA"/>
</dbReference>
<evidence type="ECO:0000256" key="7">
    <source>
        <dbReference type="ARBA" id="ARBA00033210"/>
    </source>
</evidence>
<dbReference type="CDD" id="cd07422">
    <property type="entry name" value="MPP_ApaH"/>
    <property type="match status" value="1"/>
</dbReference>
<dbReference type="RefSeq" id="WP_186952131.1">
    <property type="nucleotide sequence ID" value="NZ_JACOFX010000002.1"/>
</dbReference>
<dbReference type="NCBIfam" id="NF001204">
    <property type="entry name" value="PRK00166.1"/>
    <property type="match status" value="1"/>
</dbReference>
<dbReference type="InterPro" id="IPR004843">
    <property type="entry name" value="Calcineurin-like_PHP"/>
</dbReference>
<accession>A0ABR6Z5R4</accession>
<evidence type="ECO:0000256" key="3">
    <source>
        <dbReference type="ARBA" id="ARBA00012506"/>
    </source>
</evidence>
<dbReference type="Pfam" id="PF00149">
    <property type="entry name" value="Metallophos"/>
    <property type="match status" value="1"/>
</dbReference>
<keyword evidence="4 10" id="KW-0378">Hydrolase</keyword>
<evidence type="ECO:0000256" key="2">
    <source>
        <dbReference type="ARBA" id="ARBA00005419"/>
    </source>
</evidence>
<evidence type="ECO:0000313" key="11">
    <source>
        <dbReference type="Proteomes" id="UP000646911"/>
    </source>
</evidence>
<dbReference type="PANTHER" id="PTHR40942:SF4">
    <property type="entry name" value="CYTOCHROME C5"/>
    <property type="match status" value="1"/>
</dbReference>
<reference evidence="10 11" key="1">
    <citation type="submission" date="2020-08" db="EMBL/GenBank/DDBJ databases">
        <title>Novel species isolated from subtropical streams in China.</title>
        <authorList>
            <person name="Lu H."/>
        </authorList>
    </citation>
    <scope>NUCLEOTIDE SEQUENCE [LARGE SCALE GENOMIC DNA]</scope>
    <source>
        <strain evidence="10 11">NL8W</strain>
    </source>
</reference>
<dbReference type="InterPro" id="IPR004617">
    <property type="entry name" value="ApaH"/>
</dbReference>